<reference evidence="2 3" key="1">
    <citation type="submission" date="2013-11" db="EMBL/GenBank/DDBJ databases">
        <title>Genome sequencing of Stegodyphus mimosarum.</title>
        <authorList>
            <person name="Bechsgaard J."/>
        </authorList>
    </citation>
    <scope>NUCLEOTIDE SEQUENCE [LARGE SCALE GENOMIC DNA]</scope>
</reference>
<dbReference type="Proteomes" id="UP000054359">
    <property type="component" value="Unassembled WGS sequence"/>
</dbReference>
<dbReference type="OrthoDB" id="6359008at2759"/>
<dbReference type="STRING" id="407821.A0A087UM71"/>
<dbReference type="InterPro" id="IPR011626">
    <property type="entry name" value="Alpha-macroglobulin_TED"/>
</dbReference>
<dbReference type="SUPFAM" id="SSF48239">
    <property type="entry name" value="Terpenoid cyclases/Protein prenyltransferases"/>
    <property type="match status" value="1"/>
</dbReference>
<keyword evidence="3" id="KW-1185">Reference proteome</keyword>
<evidence type="ECO:0000313" key="2">
    <source>
        <dbReference type="EMBL" id="KFM78460.1"/>
    </source>
</evidence>
<name>A0A087UM71_STEMI</name>
<accession>A0A087UM71</accession>
<dbReference type="AlphaFoldDB" id="A0A087UM71"/>
<sequence>MDRKMKLTSGRLKDSIKYRNITLTAHVLITLAEITDLSGDIGAKAARAKRSAQRYLEKMLHTVKESKDPYEIAIVSYALTLVNSIDGEAAFNILDS</sequence>
<organism evidence="2 3">
    <name type="scientific">Stegodyphus mimosarum</name>
    <name type="common">African social velvet spider</name>
    <dbReference type="NCBI Taxonomy" id="407821"/>
    <lineage>
        <taxon>Eukaryota</taxon>
        <taxon>Metazoa</taxon>
        <taxon>Ecdysozoa</taxon>
        <taxon>Arthropoda</taxon>
        <taxon>Chelicerata</taxon>
        <taxon>Arachnida</taxon>
        <taxon>Araneae</taxon>
        <taxon>Araneomorphae</taxon>
        <taxon>Entelegynae</taxon>
        <taxon>Eresoidea</taxon>
        <taxon>Eresidae</taxon>
        <taxon>Stegodyphus</taxon>
    </lineage>
</organism>
<dbReference type="GO" id="GO:0005615">
    <property type="term" value="C:extracellular space"/>
    <property type="evidence" value="ECO:0007669"/>
    <property type="project" value="InterPro"/>
</dbReference>
<proteinExistence type="predicted"/>
<dbReference type="EMBL" id="KK120525">
    <property type="protein sequence ID" value="KFM78460.1"/>
    <property type="molecule type" value="Genomic_DNA"/>
</dbReference>
<dbReference type="InterPro" id="IPR008930">
    <property type="entry name" value="Terpenoid_cyclase/PrenylTrfase"/>
</dbReference>
<dbReference type="Pfam" id="PF07678">
    <property type="entry name" value="TED_complement"/>
    <property type="match status" value="1"/>
</dbReference>
<protein>
    <recommendedName>
        <fullName evidence="1">Alpha-macroglobulin-like TED domain-containing protein</fullName>
    </recommendedName>
</protein>
<evidence type="ECO:0000313" key="3">
    <source>
        <dbReference type="Proteomes" id="UP000054359"/>
    </source>
</evidence>
<feature type="non-terminal residue" evidence="2">
    <location>
        <position position="96"/>
    </location>
</feature>
<feature type="domain" description="Alpha-macroglobulin-like TED" evidence="1">
    <location>
        <begin position="19"/>
        <end position="87"/>
    </location>
</feature>
<evidence type="ECO:0000259" key="1">
    <source>
        <dbReference type="Pfam" id="PF07678"/>
    </source>
</evidence>
<gene>
    <name evidence="2" type="ORF">X975_17276</name>
</gene>
<dbReference type="Gene3D" id="1.50.10.20">
    <property type="match status" value="1"/>
</dbReference>